<keyword evidence="2" id="KW-1185">Reference proteome</keyword>
<organism evidence="1 2">
    <name type="scientific">Streptomyces osmaniensis</name>
    <dbReference type="NCBI Taxonomy" id="593134"/>
    <lineage>
        <taxon>Bacteria</taxon>
        <taxon>Bacillati</taxon>
        <taxon>Actinomycetota</taxon>
        <taxon>Actinomycetes</taxon>
        <taxon>Kitasatosporales</taxon>
        <taxon>Streptomycetaceae</taxon>
        <taxon>Streptomyces</taxon>
    </lineage>
</organism>
<evidence type="ECO:0000313" key="2">
    <source>
        <dbReference type="Proteomes" id="UP001500707"/>
    </source>
</evidence>
<accession>A0ABP6V0C7</accession>
<sequence>MADRGQLRPFTTQLSSTTIESFAYAHPFAIGGTLNSPHMTRIAERDARAGRFRVRVHTGMTVTDDSYTGRGVIHIGRLYCGDGAGPPVRRPSRHVVTWWRTATRRP</sequence>
<name>A0ABP6V0C7_9ACTN</name>
<dbReference type="Proteomes" id="UP001500707">
    <property type="component" value="Unassembled WGS sequence"/>
</dbReference>
<proteinExistence type="predicted"/>
<gene>
    <name evidence="1" type="ORF">GCM10022295_02740</name>
</gene>
<comment type="caution">
    <text evidence="1">The sequence shown here is derived from an EMBL/GenBank/DDBJ whole genome shotgun (WGS) entry which is preliminary data.</text>
</comment>
<evidence type="ECO:0000313" key="1">
    <source>
        <dbReference type="EMBL" id="GAA3524414.1"/>
    </source>
</evidence>
<reference evidence="2" key="1">
    <citation type="journal article" date="2019" name="Int. J. Syst. Evol. Microbiol.">
        <title>The Global Catalogue of Microorganisms (GCM) 10K type strain sequencing project: providing services to taxonomists for standard genome sequencing and annotation.</title>
        <authorList>
            <consortium name="The Broad Institute Genomics Platform"/>
            <consortium name="The Broad Institute Genome Sequencing Center for Infectious Disease"/>
            <person name="Wu L."/>
            <person name="Ma J."/>
        </authorList>
    </citation>
    <scope>NUCLEOTIDE SEQUENCE [LARGE SCALE GENOMIC DNA]</scope>
    <source>
        <strain evidence="2">JCM 17656</strain>
    </source>
</reference>
<dbReference type="EMBL" id="BAABCE010000001">
    <property type="protein sequence ID" value="GAA3524414.1"/>
    <property type="molecule type" value="Genomic_DNA"/>
</dbReference>
<protein>
    <submittedName>
        <fullName evidence="1">Uncharacterized protein</fullName>
    </submittedName>
</protein>